<evidence type="ECO:0000313" key="3">
    <source>
        <dbReference type="EMBL" id="MEA5444295.1"/>
    </source>
</evidence>
<keyword evidence="4" id="KW-1185">Reference proteome</keyword>
<evidence type="ECO:0000256" key="1">
    <source>
        <dbReference type="SAM" id="Phobius"/>
    </source>
</evidence>
<gene>
    <name evidence="3" type="primary">mlaD</name>
    <name evidence="3" type="ORF">VCB98_00490</name>
</gene>
<proteinExistence type="predicted"/>
<evidence type="ECO:0000259" key="2">
    <source>
        <dbReference type="Pfam" id="PF02470"/>
    </source>
</evidence>
<dbReference type="Proteomes" id="UP001302316">
    <property type="component" value="Unassembled WGS sequence"/>
</dbReference>
<dbReference type="GO" id="GO:0005543">
    <property type="term" value="F:phospholipid binding"/>
    <property type="evidence" value="ECO:0007669"/>
    <property type="project" value="TreeGrafter"/>
</dbReference>
<feature type="transmembrane region" description="Helical" evidence="1">
    <location>
        <begin position="6"/>
        <end position="26"/>
    </location>
</feature>
<name>A0AAP6JCH7_9GAMM</name>
<dbReference type="NCBIfam" id="TIGR04430">
    <property type="entry name" value="OM_asym_MlaD"/>
    <property type="match status" value="1"/>
</dbReference>
<sequence length="152" mass="16489">MRHNKAMDFGTGLFVLLGILAIFFLVTQTTGMRTLGTEDSFEVSARFDDIGGLRVRAPVTMAGVRLGRVSDIRFDDDRLDAVVTLRISARHDNLPADSIASIRTSGLLGEQFVALDPGGDPDALTEGDQIIHTQSAIVLERIIGQFLTMQGD</sequence>
<dbReference type="Pfam" id="PF02470">
    <property type="entry name" value="MlaD"/>
    <property type="match status" value="1"/>
</dbReference>
<organism evidence="3 4">
    <name type="scientific">Natronospira elongata</name>
    <dbReference type="NCBI Taxonomy" id="3110268"/>
    <lineage>
        <taxon>Bacteria</taxon>
        <taxon>Pseudomonadati</taxon>
        <taxon>Pseudomonadota</taxon>
        <taxon>Gammaproteobacteria</taxon>
        <taxon>Natronospirales</taxon>
        <taxon>Natronospiraceae</taxon>
        <taxon>Natronospira</taxon>
    </lineage>
</organism>
<evidence type="ECO:0000313" key="4">
    <source>
        <dbReference type="Proteomes" id="UP001302316"/>
    </source>
</evidence>
<dbReference type="InterPro" id="IPR052336">
    <property type="entry name" value="MlaD_Phospholipid_Transporter"/>
</dbReference>
<reference evidence="3 4" key="1">
    <citation type="submission" date="2023-12" db="EMBL/GenBank/DDBJ databases">
        <title>Whole-genome sequencing of halo(alkali)philic microorganisms from hypersaline lakes.</title>
        <authorList>
            <person name="Sorokin D.Y."/>
            <person name="Merkel A.Y."/>
            <person name="Messina E."/>
            <person name="Yakimov M."/>
        </authorList>
    </citation>
    <scope>NUCLEOTIDE SEQUENCE [LARGE SCALE GENOMIC DNA]</scope>
    <source>
        <strain evidence="3 4">AB-CW1</strain>
    </source>
</reference>
<dbReference type="RefSeq" id="WP_346049342.1">
    <property type="nucleotide sequence ID" value="NZ_JAYGII010000001.1"/>
</dbReference>
<dbReference type="EMBL" id="JAYGII010000001">
    <property type="protein sequence ID" value="MEA5444295.1"/>
    <property type="molecule type" value="Genomic_DNA"/>
</dbReference>
<dbReference type="GO" id="GO:0005548">
    <property type="term" value="F:phospholipid transporter activity"/>
    <property type="evidence" value="ECO:0007669"/>
    <property type="project" value="TreeGrafter"/>
</dbReference>
<dbReference type="PANTHER" id="PTHR33371:SF4">
    <property type="entry name" value="INTERMEMBRANE PHOSPHOLIPID TRANSPORT SYSTEM BINDING PROTEIN MLAD"/>
    <property type="match status" value="1"/>
</dbReference>
<dbReference type="InterPro" id="IPR003399">
    <property type="entry name" value="Mce/MlaD"/>
</dbReference>
<dbReference type="PANTHER" id="PTHR33371">
    <property type="entry name" value="INTERMEMBRANE PHOSPHOLIPID TRANSPORT SYSTEM BINDING PROTEIN MLAD-RELATED"/>
    <property type="match status" value="1"/>
</dbReference>
<keyword evidence="1" id="KW-0812">Transmembrane</keyword>
<protein>
    <submittedName>
        <fullName evidence="3">Outer membrane lipid asymmetry maintenance protein MlaD</fullName>
    </submittedName>
</protein>
<keyword evidence="1" id="KW-0472">Membrane</keyword>
<dbReference type="InterPro" id="IPR030970">
    <property type="entry name" value="ABC_MlaD"/>
</dbReference>
<accession>A0AAP6JCH7</accession>
<dbReference type="AlphaFoldDB" id="A0AAP6JCH7"/>
<comment type="caution">
    <text evidence="3">The sequence shown here is derived from an EMBL/GenBank/DDBJ whole genome shotgun (WGS) entry which is preliminary data.</text>
</comment>
<feature type="domain" description="Mce/MlaD" evidence="2">
    <location>
        <begin position="42"/>
        <end position="118"/>
    </location>
</feature>
<keyword evidence="1" id="KW-1133">Transmembrane helix</keyword>